<dbReference type="Proteomes" id="UP000828390">
    <property type="component" value="Unassembled WGS sequence"/>
</dbReference>
<keyword evidence="2" id="KW-1185">Reference proteome</keyword>
<protein>
    <submittedName>
        <fullName evidence="1">Uncharacterized protein</fullName>
    </submittedName>
</protein>
<comment type="caution">
    <text evidence="1">The sequence shown here is derived from an EMBL/GenBank/DDBJ whole genome shotgun (WGS) entry which is preliminary data.</text>
</comment>
<reference evidence="1" key="2">
    <citation type="submission" date="2020-11" db="EMBL/GenBank/DDBJ databases">
        <authorList>
            <person name="McCartney M.A."/>
            <person name="Auch B."/>
            <person name="Kono T."/>
            <person name="Mallez S."/>
            <person name="Becker A."/>
            <person name="Gohl D.M."/>
            <person name="Silverstein K.A.T."/>
            <person name="Koren S."/>
            <person name="Bechman K.B."/>
            <person name="Herman A."/>
            <person name="Abrahante J.E."/>
            <person name="Garbe J."/>
        </authorList>
    </citation>
    <scope>NUCLEOTIDE SEQUENCE</scope>
    <source>
        <strain evidence="1">Duluth1</strain>
        <tissue evidence="1">Whole animal</tissue>
    </source>
</reference>
<reference evidence="1" key="1">
    <citation type="journal article" date="2019" name="bioRxiv">
        <title>The Genome of the Zebra Mussel, Dreissena polymorpha: A Resource for Invasive Species Research.</title>
        <authorList>
            <person name="McCartney M.A."/>
            <person name="Auch B."/>
            <person name="Kono T."/>
            <person name="Mallez S."/>
            <person name="Zhang Y."/>
            <person name="Obille A."/>
            <person name="Becker A."/>
            <person name="Abrahante J.E."/>
            <person name="Garbe J."/>
            <person name="Badalamenti J.P."/>
            <person name="Herman A."/>
            <person name="Mangelson H."/>
            <person name="Liachko I."/>
            <person name="Sullivan S."/>
            <person name="Sone E.D."/>
            <person name="Koren S."/>
            <person name="Silverstein K.A.T."/>
            <person name="Beckman K.B."/>
            <person name="Gohl D.M."/>
        </authorList>
    </citation>
    <scope>NUCLEOTIDE SEQUENCE</scope>
    <source>
        <strain evidence="1">Duluth1</strain>
        <tissue evidence="1">Whole animal</tissue>
    </source>
</reference>
<dbReference type="AlphaFoldDB" id="A0A9D4FFT0"/>
<evidence type="ECO:0000313" key="1">
    <source>
        <dbReference type="EMBL" id="KAH3797502.1"/>
    </source>
</evidence>
<name>A0A9D4FFT0_DREPO</name>
<organism evidence="1 2">
    <name type="scientific">Dreissena polymorpha</name>
    <name type="common">Zebra mussel</name>
    <name type="synonym">Mytilus polymorpha</name>
    <dbReference type="NCBI Taxonomy" id="45954"/>
    <lineage>
        <taxon>Eukaryota</taxon>
        <taxon>Metazoa</taxon>
        <taxon>Spiralia</taxon>
        <taxon>Lophotrochozoa</taxon>
        <taxon>Mollusca</taxon>
        <taxon>Bivalvia</taxon>
        <taxon>Autobranchia</taxon>
        <taxon>Heteroconchia</taxon>
        <taxon>Euheterodonta</taxon>
        <taxon>Imparidentia</taxon>
        <taxon>Neoheterodontei</taxon>
        <taxon>Myida</taxon>
        <taxon>Dreissenoidea</taxon>
        <taxon>Dreissenidae</taxon>
        <taxon>Dreissena</taxon>
    </lineage>
</organism>
<evidence type="ECO:0000313" key="2">
    <source>
        <dbReference type="Proteomes" id="UP000828390"/>
    </source>
</evidence>
<gene>
    <name evidence="1" type="ORF">DPMN_151083</name>
</gene>
<sequence length="200" mass="22806">MKKVYAQYDLECKDMRENAECSSREFAEYVLALFPHVQRKKVRIGQQTISIYVGLHVNPLPTLKQPIVGEQNISPNVLPNYCKCISQDADKMTCEIQSDFLSDGNPIVKTIYFKNDYSFQVFIGDVEINLASVDIDGSYNTSFSGINEMCKIVKLIKLCEGVKVSRDTICSRLHVIENLKNKHSENNSRQIRSIMCNRVV</sequence>
<accession>A0A9D4FFT0</accession>
<proteinExistence type="predicted"/>
<dbReference type="EMBL" id="JAIWYP010000007">
    <property type="protein sequence ID" value="KAH3797502.1"/>
    <property type="molecule type" value="Genomic_DNA"/>
</dbReference>